<dbReference type="PANTHER" id="PTHR43133:SF8">
    <property type="entry name" value="RNA POLYMERASE SIGMA FACTOR HI_1459-RELATED"/>
    <property type="match status" value="1"/>
</dbReference>
<evidence type="ECO:0000259" key="9">
    <source>
        <dbReference type="Pfam" id="PF13490"/>
    </source>
</evidence>
<feature type="region of interest" description="Disordered" evidence="6">
    <location>
        <begin position="336"/>
        <end position="423"/>
    </location>
</feature>
<dbReference type="SUPFAM" id="SSF88659">
    <property type="entry name" value="Sigma3 and sigma4 domains of RNA polymerase sigma factors"/>
    <property type="match status" value="1"/>
</dbReference>
<keyword evidence="2" id="KW-0805">Transcription regulation</keyword>
<dbReference type="InterPro" id="IPR013324">
    <property type="entry name" value="RNA_pol_sigma_r3/r4-like"/>
</dbReference>
<dbReference type="RefSeq" id="WP_275807726.1">
    <property type="nucleotide sequence ID" value="NZ_BAAANM010000008.1"/>
</dbReference>
<dbReference type="Gene3D" id="2.60.120.260">
    <property type="entry name" value="Galactose-binding domain-like"/>
    <property type="match status" value="1"/>
</dbReference>
<dbReference type="Pfam" id="PF13490">
    <property type="entry name" value="zf-HC2"/>
    <property type="match status" value="1"/>
</dbReference>
<dbReference type="Pfam" id="PF04862">
    <property type="entry name" value="DUF642"/>
    <property type="match status" value="1"/>
</dbReference>
<dbReference type="InterPro" id="IPR027576">
    <property type="entry name" value="Choice_anch_C_dom"/>
</dbReference>
<dbReference type="Gene3D" id="1.10.10.1320">
    <property type="entry name" value="Anti-sigma factor, zinc-finger domain"/>
    <property type="match status" value="1"/>
</dbReference>
<organism evidence="10 11">
    <name type="scientific">Streptantibioticus ferralitis</name>
    <dbReference type="NCBI Taxonomy" id="236510"/>
    <lineage>
        <taxon>Bacteria</taxon>
        <taxon>Bacillati</taxon>
        <taxon>Actinomycetota</taxon>
        <taxon>Actinomycetes</taxon>
        <taxon>Kitasatosporales</taxon>
        <taxon>Streptomycetaceae</taxon>
        <taxon>Streptantibioticus</taxon>
    </lineage>
</organism>
<dbReference type="InterPro" id="IPR036388">
    <property type="entry name" value="WH-like_DNA-bd_sf"/>
</dbReference>
<feature type="region of interest" description="Disordered" evidence="6">
    <location>
        <begin position="1"/>
        <end position="28"/>
    </location>
</feature>
<protein>
    <submittedName>
        <fullName evidence="10">Choice-of-anchor C family protein</fullName>
    </submittedName>
</protein>
<sequence length="578" mass="61058">MAGRPRPEGLGSQRDGAPAEQPDEELVQRARKGDDAAFGLLYERHLGPACCLARLYAPSPADAEDIASEGFTQVLGAIRAGGGPNQAFRPYLLTVVRRIATNAAVRGRRSTPTPEPEDYASAVPFEDPVLADLEASLVGRAFAALPERWQTVLWHTEVEEESPAQVAPRLGLSANAVAALACRAREGLRKEYLQAHLSELDMERECRKCASKLAAYLRGSLAEQHRDRVEEHLTQCERCTGLLLELREVSDGLRGILAPLVLGPAFAGYFASLVDTEPSHGSPDGAGPTPQPHDGGWAWWRLASGKGARVAGSAMGVSVASGLFLVAVAVSVLPPEGSAPRPHAEGRRPVSPSVPTSRSPVSPSTTPRGPLEPRPSTGPGWPHANPSPGAPRESSRPSQTGVSPSAPASKSPNPTPLVSDGDFEAPAANAPVVLYRAGQFIGPWQVTQGSVNITRSDAYQAADGQQSIDLNGDPPAPINGALAQTFNTTAGQQYIVSFYFAGNFTCAPAVKHMAVQAAQTTRDFTFDTTGRSATNMGWRPETVPFTATGARSTVRFTSTTDPNSRCGPTIDAVRVVPA</sequence>
<dbReference type="Pfam" id="PF04542">
    <property type="entry name" value="Sigma70_r2"/>
    <property type="match status" value="1"/>
</dbReference>
<feature type="region of interest" description="Disordered" evidence="6">
    <location>
        <begin position="277"/>
        <end position="297"/>
    </location>
</feature>
<evidence type="ECO:0000313" key="11">
    <source>
        <dbReference type="Proteomes" id="UP001220022"/>
    </source>
</evidence>
<dbReference type="Gene3D" id="1.10.10.10">
    <property type="entry name" value="Winged helix-like DNA-binding domain superfamily/Winged helix DNA-binding domain"/>
    <property type="match status" value="1"/>
</dbReference>
<comment type="similarity">
    <text evidence="1">Belongs to the sigma-70 factor family. ECF subfamily.</text>
</comment>
<accession>A0ABT5YTB2</accession>
<dbReference type="NCBIfam" id="TIGR02937">
    <property type="entry name" value="sigma70-ECF"/>
    <property type="match status" value="1"/>
</dbReference>
<dbReference type="SUPFAM" id="SSF88946">
    <property type="entry name" value="Sigma2 domain of RNA polymerase sigma factors"/>
    <property type="match status" value="1"/>
</dbReference>
<dbReference type="InterPro" id="IPR006946">
    <property type="entry name" value="DGR2-like_dom"/>
</dbReference>
<dbReference type="EMBL" id="JARHTQ010000002">
    <property type="protein sequence ID" value="MDF2254728.1"/>
    <property type="molecule type" value="Genomic_DNA"/>
</dbReference>
<dbReference type="NCBIfam" id="TIGR04362">
    <property type="entry name" value="choice_anch_C"/>
    <property type="match status" value="1"/>
</dbReference>
<evidence type="ECO:0000256" key="6">
    <source>
        <dbReference type="SAM" id="MobiDB-lite"/>
    </source>
</evidence>
<dbReference type="InterPro" id="IPR027383">
    <property type="entry name" value="Znf_put"/>
</dbReference>
<evidence type="ECO:0000256" key="1">
    <source>
        <dbReference type="ARBA" id="ARBA00010641"/>
    </source>
</evidence>
<keyword evidence="3" id="KW-0731">Sigma factor</keyword>
<evidence type="ECO:0000256" key="5">
    <source>
        <dbReference type="ARBA" id="ARBA00023163"/>
    </source>
</evidence>
<evidence type="ECO:0000256" key="4">
    <source>
        <dbReference type="ARBA" id="ARBA00023125"/>
    </source>
</evidence>
<reference evidence="10 11" key="1">
    <citation type="submission" date="2023-03" db="EMBL/GenBank/DDBJ databases">
        <title>Draft genome sequence of type strain Streptomyces ferralitis JCM 14344.</title>
        <authorList>
            <person name="Klaysubun C."/>
            <person name="Duangmal K."/>
        </authorList>
    </citation>
    <scope>NUCLEOTIDE SEQUENCE [LARGE SCALE GENOMIC DNA]</scope>
    <source>
        <strain evidence="10 11">JCM 14344</strain>
    </source>
</reference>
<dbReference type="InterPro" id="IPR039425">
    <property type="entry name" value="RNA_pol_sigma-70-like"/>
</dbReference>
<feature type="compositionally biased region" description="Low complexity" evidence="6">
    <location>
        <begin position="403"/>
        <end position="412"/>
    </location>
</feature>
<evidence type="ECO:0000256" key="3">
    <source>
        <dbReference type="ARBA" id="ARBA00023082"/>
    </source>
</evidence>
<evidence type="ECO:0000259" key="8">
    <source>
        <dbReference type="Pfam" id="PF04862"/>
    </source>
</evidence>
<feature type="domain" description="Putative zinc-finger" evidence="9">
    <location>
        <begin position="206"/>
        <end position="239"/>
    </location>
</feature>
<evidence type="ECO:0000259" key="7">
    <source>
        <dbReference type="Pfam" id="PF04542"/>
    </source>
</evidence>
<dbReference type="InterPro" id="IPR007627">
    <property type="entry name" value="RNA_pol_sigma70_r2"/>
</dbReference>
<feature type="domain" description="DUF642" evidence="8">
    <location>
        <begin position="417"/>
        <end position="575"/>
    </location>
</feature>
<dbReference type="Gene3D" id="1.10.1740.10">
    <property type="match status" value="1"/>
</dbReference>
<feature type="domain" description="RNA polymerase sigma-70 region 2" evidence="7">
    <location>
        <begin position="41"/>
        <end position="108"/>
    </location>
</feature>
<name>A0ABT5YTB2_9ACTN</name>
<dbReference type="InterPro" id="IPR013325">
    <property type="entry name" value="RNA_pol_sigma_r2"/>
</dbReference>
<feature type="compositionally biased region" description="Low complexity" evidence="6">
    <location>
        <begin position="349"/>
        <end position="368"/>
    </location>
</feature>
<evidence type="ECO:0000313" key="10">
    <source>
        <dbReference type="EMBL" id="MDF2254728.1"/>
    </source>
</evidence>
<keyword evidence="5" id="KW-0804">Transcription</keyword>
<dbReference type="PANTHER" id="PTHR43133">
    <property type="entry name" value="RNA POLYMERASE ECF-TYPE SIGMA FACTO"/>
    <property type="match status" value="1"/>
</dbReference>
<evidence type="ECO:0000256" key="2">
    <source>
        <dbReference type="ARBA" id="ARBA00023015"/>
    </source>
</evidence>
<proteinExistence type="inferred from homology"/>
<keyword evidence="11" id="KW-1185">Reference proteome</keyword>
<gene>
    <name evidence="10" type="ORF">P2L57_02945</name>
</gene>
<dbReference type="InterPro" id="IPR041916">
    <property type="entry name" value="Anti_sigma_zinc_sf"/>
</dbReference>
<keyword evidence="4" id="KW-0238">DNA-binding</keyword>
<dbReference type="Proteomes" id="UP001220022">
    <property type="component" value="Unassembled WGS sequence"/>
</dbReference>
<dbReference type="InterPro" id="IPR014284">
    <property type="entry name" value="RNA_pol_sigma-70_dom"/>
</dbReference>
<comment type="caution">
    <text evidence="10">The sequence shown here is derived from an EMBL/GenBank/DDBJ whole genome shotgun (WGS) entry which is preliminary data.</text>
</comment>